<dbReference type="GO" id="GO:0008483">
    <property type="term" value="F:transaminase activity"/>
    <property type="evidence" value="ECO:0007669"/>
    <property type="project" value="UniProtKB-KW"/>
</dbReference>
<keyword evidence="2" id="KW-0808">Transferase</keyword>
<dbReference type="InterPro" id="IPR036038">
    <property type="entry name" value="Aminotransferase-like"/>
</dbReference>
<dbReference type="Gene3D" id="3.20.10.10">
    <property type="entry name" value="D-amino Acid Aminotransferase, subunit A, domain 2"/>
    <property type="match status" value="1"/>
</dbReference>
<dbReference type="EMBL" id="JBANFI010000006">
    <property type="protein sequence ID" value="MFK7161504.1"/>
    <property type="molecule type" value="Genomic_DNA"/>
</dbReference>
<accession>A0ABW8PYZ5</accession>
<dbReference type="Gene3D" id="3.30.470.10">
    <property type="match status" value="1"/>
</dbReference>
<proteinExistence type="inferred from homology"/>
<dbReference type="PANTHER" id="PTHR42743">
    <property type="entry name" value="AMINO-ACID AMINOTRANSFERASE"/>
    <property type="match status" value="1"/>
</dbReference>
<keyword evidence="2" id="KW-0032">Aminotransferase</keyword>
<evidence type="ECO:0000313" key="3">
    <source>
        <dbReference type="Proteomes" id="UP001621714"/>
    </source>
</evidence>
<evidence type="ECO:0000256" key="1">
    <source>
        <dbReference type="ARBA" id="ARBA00009320"/>
    </source>
</evidence>
<dbReference type="InterPro" id="IPR050571">
    <property type="entry name" value="Class-IV_PLP-Dep_Aminotrnsfr"/>
</dbReference>
<dbReference type="SUPFAM" id="SSF56752">
    <property type="entry name" value="D-aminoacid aminotransferase-like PLP-dependent enzymes"/>
    <property type="match status" value="1"/>
</dbReference>
<comment type="similarity">
    <text evidence="1">Belongs to the class-IV pyridoxal-phosphate-dependent aminotransferase family.</text>
</comment>
<sequence>MSLLLLDGRAPLPSDLDWLLASRALAFGEGLFTSVRLWQQQPLFWPDHQQRLQKGLDQLGVSLDASLWQSLEQEVMQLAQQQGEGRLKVMLLAGPGGQGYARQQASLPWHRLVHAQPMQIEPSLYLGQPVWWLACPASGPHSETKHLNRLSQVLAADACPAPYREALLYSAQGEIKEGIARNLFWRSQGRWYTPCLGSGALAGVMRRQLIRLLGVEVAEVKTQLIDLQQADEIFLCNSVQGIWPITRLDHAGGTLAHWSVGRATLALMADFHPQMGLPVPSSVSSL</sequence>
<comment type="caution">
    <text evidence="2">The sequence shown here is derived from an EMBL/GenBank/DDBJ whole genome shotgun (WGS) entry which is preliminary data.</text>
</comment>
<dbReference type="InterPro" id="IPR001544">
    <property type="entry name" value="Aminotrans_IV"/>
</dbReference>
<organism evidence="2 3">
    <name type="scientific">Marinospirillum alkalitolerans</name>
    <dbReference type="NCBI Taxonomy" id="3123374"/>
    <lineage>
        <taxon>Bacteria</taxon>
        <taxon>Pseudomonadati</taxon>
        <taxon>Pseudomonadota</taxon>
        <taxon>Gammaproteobacteria</taxon>
        <taxon>Oceanospirillales</taxon>
        <taxon>Oceanospirillaceae</taxon>
        <taxon>Marinospirillum</taxon>
    </lineage>
</organism>
<dbReference type="Pfam" id="PF01063">
    <property type="entry name" value="Aminotran_4"/>
    <property type="match status" value="1"/>
</dbReference>
<keyword evidence="3" id="KW-1185">Reference proteome</keyword>
<dbReference type="Proteomes" id="UP001621714">
    <property type="component" value="Unassembled WGS sequence"/>
</dbReference>
<dbReference type="InterPro" id="IPR043132">
    <property type="entry name" value="BCAT-like_C"/>
</dbReference>
<reference evidence="2 3" key="1">
    <citation type="submission" date="2024-02" db="EMBL/GenBank/DDBJ databases">
        <title>Marinospirillum sp. MEB 164 isolated from Lonar lake sediment.</title>
        <authorList>
            <person name="Joshi A."/>
            <person name="Thite S."/>
        </authorList>
    </citation>
    <scope>NUCLEOTIDE SEQUENCE [LARGE SCALE GENOMIC DNA]</scope>
    <source>
        <strain evidence="2 3">MEB164</strain>
    </source>
</reference>
<dbReference type="InterPro" id="IPR043131">
    <property type="entry name" value="BCAT-like_N"/>
</dbReference>
<evidence type="ECO:0000313" key="2">
    <source>
        <dbReference type="EMBL" id="MFK7161504.1"/>
    </source>
</evidence>
<gene>
    <name evidence="2" type="ORF">V6U78_10690</name>
</gene>
<name>A0ABW8PYZ5_9GAMM</name>
<dbReference type="RefSeq" id="WP_405340451.1">
    <property type="nucleotide sequence ID" value="NZ_JBANFI010000006.1"/>
</dbReference>
<protein>
    <submittedName>
        <fullName evidence="2">Aminotransferase class IV</fullName>
    </submittedName>
</protein>
<dbReference type="PANTHER" id="PTHR42743:SF2">
    <property type="entry name" value="AMINODEOXYCHORISMATE LYASE"/>
    <property type="match status" value="1"/>
</dbReference>